<proteinExistence type="predicted"/>
<dbReference type="STRING" id="68775.A0A5C3LDY3"/>
<feature type="region of interest" description="Disordered" evidence="1">
    <location>
        <begin position="97"/>
        <end position="117"/>
    </location>
</feature>
<dbReference type="Proteomes" id="UP000308652">
    <property type="component" value="Unassembled WGS sequence"/>
</dbReference>
<gene>
    <name evidence="2" type="ORF">BDQ12DRAFT_730108</name>
</gene>
<dbReference type="EMBL" id="ML214132">
    <property type="protein sequence ID" value="TFK30970.1"/>
    <property type="molecule type" value="Genomic_DNA"/>
</dbReference>
<dbReference type="AlphaFoldDB" id="A0A5C3LDY3"/>
<evidence type="ECO:0000256" key="1">
    <source>
        <dbReference type="SAM" id="MobiDB-lite"/>
    </source>
</evidence>
<dbReference type="OrthoDB" id="267323at2759"/>
<sequence length="117" mass="12643">MERRAKSLEAQSTPTDRKLVIWTSTRRRAHHTAWPFLASAQSLATHQGHMGQGIVSAVVTPEPETIQVASPEAIAISLTIPTVTFVPGVDVLSSEAKSYAPLSTSPPKISSLMPYQH</sequence>
<evidence type="ECO:0000313" key="2">
    <source>
        <dbReference type="EMBL" id="TFK30970.1"/>
    </source>
</evidence>
<name>A0A5C3LDY3_9AGAR</name>
<keyword evidence="3" id="KW-1185">Reference proteome</keyword>
<protein>
    <submittedName>
        <fullName evidence="2">Uncharacterized protein</fullName>
    </submittedName>
</protein>
<reference evidence="2 3" key="1">
    <citation type="journal article" date="2019" name="Nat. Ecol. Evol.">
        <title>Megaphylogeny resolves global patterns of mushroom evolution.</title>
        <authorList>
            <person name="Varga T."/>
            <person name="Krizsan K."/>
            <person name="Foldi C."/>
            <person name="Dima B."/>
            <person name="Sanchez-Garcia M."/>
            <person name="Sanchez-Ramirez S."/>
            <person name="Szollosi G.J."/>
            <person name="Szarkandi J.G."/>
            <person name="Papp V."/>
            <person name="Albert L."/>
            <person name="Andreopoulos W."/>
            <person name="Angelini C."/>
            <person name="Antonin V."/>
            <person name="Barry K.W."/>
            <person name="Bougher N.L."/>
            <person name="Buchanan P."/>
            <person name="Buyck B."/>
            <person name="Bense V."/>
            <person name="Catcheside P."/>
            <person name="Chovatia M."/>
            <person name="Cooper J."/>
            <person name="Damon W."/>
            <person name="Desjardin D."/>
            <person name="Finy P."/>
            <person name="Geml J."/>
            <person name="Haridas S."/>
            <person name="Hughes K."/>
            <person name="Justo A."/>
            <person name="Karasinski D."/>
            <person name="Kautmanova I."/>
            <person name="Kiss B."/>
            <person name="Kocsube S."/>
            <person name="Kotiranta H."/>
            <person name="LaButti K.M."/>
            <person name="Lechner B.E."/>
            <person name="Liimatainen K."/>
            <person name="Lipzen A."/>
            <person name="Lukacs Z."/>
            <person name="Mihaltcheva S."/>
            <person name="Morgado L.N."/>
            <person name="Niskanen T."/>
            <person name="Noordeloos M.E."/>
            <person name="Ohm R.A."/>
            <person name="Ortiz-Santana B."/>
            <person name="Ovrebo C."/>
            <person name="Racz N."/>
            <person name="Riley R."/>
            <person name="Savchenko A."/>
            <person name="Shiryaev A."/>
            <person name="Soop K."/>
            <person name="Spirin V."/>
            <person name="Szebenyi C."/>
            <person name="Tomsovsky M."/>
            <person name="Tulloss R.E."/>
            <person name="Uehling J."/>
            <person name="Grigoriev I.V."/>
            <person name="Vagvolgyi C."/>
            <person name="Papp T."/>
            <person name="Martin F.M."/>
            <person name="Miettinen O."/>
            <person name="Hibbett D.S."/>
            <person name="Nagy L.G."/>
        </authorList>
    </citation>
    <scope>NUCLEOTIDE SEQUENCE [LARGE SCALE GENOMIC DNA]</scope>
    <source>
        <strain evidence="2 3">CBS 166.37</strain>
    </source>
</reference>
<accession>A0A5C3LDY3</accession>
<organism evidence="2 3">
    <name type="scientific">Crucibulum laeve</name>
    <dbReference type="NCBI Taxonomy" id="68775"/>
    <lineage>
        <taxon>Eukaryota</taxon>
        <taxon>Fungi</taxon>
        <taxon>Dikarya</taxon>
        <taxon>Basidiomycota</taxon>
        <taxon>Agaricomycotina</taxon>
        <taxon>Agaricomycetes</taxon>
        <taxon>Agaricomycetidae</taxon>
        <taxon>Agaricales</taxon>
        <taxon>Agaricineae</taxon>
        <taxon>Nidulariaceae</taxon>
        <taxon>Crucibulum</taxon>
    </lineage>
</organism>
<evidence type="ECO:0000313" key="3">
    <source>
        <dbReference type="Proteomes" id="UP000308652"/>
    </source>
</evidence>